<feature type="domain" description="BZIP" evidence="6">
    <location>
        <begin position="210"/>
        <end position="273"/>
    </location>
</feature>
<name>N1PVI1_DOTSN</name>
<dbReference type="GO" id="GO:0000978">
    <property type="term" value="F:RNA polymerase II cis-regulatory region sequence-specific DNA binding"/>
    <property type="evidence" value="ECO:0007669"/>
    <property type="project" value="TreeGrafter"/>
</dbReference>
<protein>
    <recommendedName>
        <fullName evidence="6">BZIP domain-containing protein</fullName>
    </recommendedName>
</protein>
<dbReference type="SUPFAM" id="SSF57959">
    <property type="entry name" value="Leucine zipper domain"/>
    <property type="match status" value="1"/>
</dbReference>
<feature type="compositionally biased region" description="Acidic residues" evidence="5">
    <location>
        <begin position="200"/>
        <end position="209"/>
    </location>
</feature>
<evidence type="ECO:0000259" key="6">
    <source>
        <dbReference type="PROSITE" id="PS50217"/>
    </source>
</evidence>
<dbReference type="STRING" id="675120.N1PVI1"/>
<dbReference type="PANTHER" id="PTHR23351:SF24">
    <property type="entry name" value="ACTIVATING TRANSCRIPTION FACTOR 3-RELATED"/>
    <property type="match status" value="1"/>
</dbReference>
<dbReference type="HOGENOM" id="CLU_700588_0_0_1"/>
<evidence type="ECO:0000256" key="3">
    <source>
        <dbReference type="ARBA" id="ARBA00023163"/>
    </source>
</evidence>
<dbReference type="PROSITE" id="PS00036">
    <property type="entry name" value="BZIP_BASIC"/>
    <property type="match status" value="1"/>
</dbReference>
<evidence type="ECO:0000256" key="5">
    <source>
        <dbReference type="SAM" id="MobiDB-lite"/>
    </source>
</evidence>
<organism evidence="7 8">
    <name type="scientific">Dothistroma septosporum (strain NZE10 / CBS 128990)</name>
    <name type="common">Red band needle blight fungus</name>
    <name type="synonym">Mycosphaerella pini</name>
    <dbReference type="NCBI Taxonomy" id="675120"/>
    <lineage>
        <taxon>Eukaryota</taxon>
        <taxon>Fungi</taxon>
        <taxon>Dikarya</taxon>
        <taxon>Ascomycota</taxon>
        <taxon>Pezizomycotina</taxon>
        <taxon>Dothideomycetes</taxon>
        <taxon>Dothideomycetidae</taxon>
        <taxon>Mycosphaerellales</taxon>
        <taxon>Mycosphaerellaceae</taxon>
        <taxon>Dothistroma</taxon>
    </lineage>
</organism>
<sequence length="401" mass="44054">MAELQRPPPSDFHTHHRDCTAQHQDIPDSAFDPQSGFMFDDSNDEEFRNMQQNIASLSVIAEHNGQQHFPGMHGANQNLHPHGSALGESFGHNFVDPFVFDQNVAPDSSSWSASVGMHSDSAQADIASRRSTSVAHQFGQITPPDDNTLKPFALPPKALRVTPSSSAAATAKSERARNAANQRHAKAKKARKDSARSVESPEDEEDDEVEDKRERYREKNRLAAAKCRQKKKINTEDLEESARMATAENNKLRAEERELRDLFSNLRNQALAHDPSQGCNCKAIHNYNMLKAAETARGAMSGVHMATFPSPSVRSTDSASPVSIGGTSSRTHSFSGPQQSRHSRTQSSAGLSLGRARHSANNHGQFKFGQTPLAQSTQPAAGDQFSQFMRRSSDNQQLGFE</sequence>
<dbReference type="OrthoDB" id="295274at2759"/>
<keyword evidence="3" id="KW-0804">Transcription</keyword>
<dbReference type="PANTHER" id="PTHR23351">
    <property type="entry name" value="FOS TRANSCRIPTION FACTOR-RELATED"/>
    <property type="match status" value="1"/>
</dbReference>
<keyword evidence="4" id="KW-0175">Coiled coil</keyword>
<evidence type="ECO:0000256" key="1">
    <source>
        <dbReference type="ARBA" id="ARBA00023015"/>
    </source>
</evidence>
<gene>
    <name evidence="7" type="ORF">DOTSEDRAFT_69427</name>
</gene>
<evidence type="ECO:0000313" key="7">
    <source>
        <dbReference type="EMBL" id="EME47481.1"/>
    </source>
</evidence>
<feature type="region of interest" description="Disordered" evidence="5">
    <location>
        <begin position="1"/>
        <end position="42"/>
    </location>
</feature>
<proteinExistence type="predicted"/>
<reference evidence="8" key="1">
    <citation type="journal article" date="2012" name="PLoS Genet.">
        <title>The genomes of the fungal plant pathogens Cladosporium fulvum and Dothistroma septosporum reveal adaptation to different hosts and lifestyles but also signatures of common ancestry.</title>
        <authorList>
            <person name="de Wit P.J.G.M."/>
            <person name="van der Burgt A."/>
            <person name="Oekmen B."/>
            <person name="Stergiopoulos I."/>
            <person name="Abd-Elsalam K.A."/>
            <person name="Aerts A.L."/>
            <person name="Bahkali A.H."/>
            <person name="Beenen H.G."/>
            <person name="Chettri P."/>
            <person name="Cox M.P."/>
            <person name="Datema E."/>
            <person name="de Vries R.P."/>
            <person name="Dhillon B."/>
            <person name="Ganley A.R."/>
            <person name="Griffiths S.A."/>
            <person name="Guo Y."/>
            <person name="Hamelin R.C."/>
            <person name="Henrissat B."/>
            <person name="Kabir M.S."/>
            <person name="Jashni M.K."/>
            <person name="Kema G."/>
            <person name="Klaubauf S."/>
            <person name="Lapidus A."/>
            <person name="Levasseur A."/>
            <person name="Lindquist E."/>
            <person name="Mehrabi R."/>
            <person name="Ohm R.A."/>
            <person name="Owen T.J."/>
            <person name="Salamov A."/>
            <person name="Schwelm A."/>
            <person name="Schijlen E."/>
            <person name="Sun H."/>
            <person name="van den Burg H.A."/>
            <person name="van Ham R.C.H.J."/>
            <person name="Zhang S."/>
            <person name="Goodwin S.B."/>
            <person name="Grigoriev I.V."/>
            <person name="Collemare J."/>
            <person name="Bradshaw R.E."/>
        </authorList>
    </citation>
    <scope>NUCLEOTIDE SEQUENCE [LARGE SCALE GENOMIC DNA]</scope>
    <source>
        <strain evidence="8">NZE10 / CBS 128990</strain>
    </source>
</reference>
<feature type="compositionally biased region" description="Polar residues" evidence="5">
    <location>
        <begin position="372"/>
        <end position="401"/>
    </location>
</feature>
<feature type="compositionally biased region" description="Pro residues" evidence="5">
    <location>
        <begin position="1"/>
        <end position="10"/>
    </location>
</feature>
<dbReference type="InterPro" id="IPR000837">
    <property type="entry name" value="AP-1"/>
</dbReference>
<dbReference type="AlphaFoldDB" id="N1PVI1"/>
<dbReference type="GO" id="GO:0005634">
    <property type="term" value="C:nucleus"/>
    <property type="evidence" value="ECO:0007669"/>
    <property type="project" value="TreeGrafter"/>
</dbReference>
<dbReference type="Pfam" id="PF00170">
    <property type="entry name" value="bZIP_1"/>
    <property type="match status" value="1"/>
</dbReference>
<dbReference type="eggNOG" id="KOG1414">
    <property type="taxonomic scope" value="Eukaryota"/>
</dbReference>
<dbReference type="OMA" id="CNCKAIH"/>
<accession>N1PVI1</accession>
<feature type="region of interest" description="Disordered" evidence="5">
    <location>
        <begin position="309"/>
        <end position="401"/>
    </location>
</feature>
<dbReference type="InterPro" id="IPR046347">
    <property type="entry name" value="bZIP_sf"/>
</dbReference>
<feature type="compositionally biased region" description="Polar residues" evidence="5">
    <location>
        <begin position="309"/>
        <end position="350"/>
    </location>
</feature>
<dbReference type="InterPro" id="IPR004827">
    <property type="entry name" value="bZIP"/>
</dbReference>
<keyword evidence="8" id="KW-1185">Reference proteome</keyword>
<dbReference type="SMART" id="SM00338">
    <property type="entry name" value="BRLZ"/>
    <property type="match status" value="1"/>
</dbReference>
<evidence type="ECO:0000313" key="8">
    <source>
        <dbReference type="Proteomes" id="UP000016933"/>
    </source>
</evidence>
<feature type="coiled-coil region" evidence="4">
    <location>
        <begin position="235"/>
        <end position="269"/>
    </location>
</feature>
<keyword evidence="2" id="KW-0238">DNA-binding</keyword>
<feature type="region of interest" description="Disordered" evidence="5">
    <location>
        <begin position="122"/>
        <end position="213"/>
    </location>
</feature>
<evidence type="ECO:0000256" key="2">
    <source>
        <dbReference type="ARBA" id="ARBA00023125"/>
    </source>
</evidence>
<evidence type="ECO:0000256" key="4">
    <source>
        <dbReference type="SAM" id="Coils"/>
    </source>
</evidence>
<dbReference type="Gene3D" id="1.20.5.170">
    <property type="match status" value="1"/>
</dbReference>
<dbReference type="GO" id="GO:0000981">
    <property type="term" value="F:DNA-binding transcription factor activity, RNA polymerase II-specific"/>
    <property type="evidence" value="ECO:0007669"/>
    <property type="project" value="TreeGrafter"/>
</dbReference>
<keyword evidence="1" id="KW-0805">Transcription regulation</keyword>
<dbReference type="Proteomes" id="UP000016933">
    <property type="component" value="Unassembled WGS sequence"/>
</dbReference>
<dbReference type="EMBL" id="KB446536">
    <property type="protein sequence ID" value="EME47481.1"/>
    <property type="molecule type" value="Genomic_DNA"/>
</dbReference>
<dbReference type="PROSITE" id="PS50217">
    <property type="entry name" value="BZIP"/>
    <property type="match status" value="1"/>
</dbReference>
<dbReference type="CDD" id="cd14687">
    <property type="entry name" value="bZIP_ATF2"/>
    <property type="match status" value="1"/>
</dbReference>
<reference evidence="7 8" key="2">
    <citation type="journal article" date="2012" name="PLoS Pathog.">
        <title>Diverse lifestyles and strategies of plant pathogenesis encoded in the genomes of eighteen Dothideomycetes fungi.</title>
        <authorList>
            <person name="Ohm R.A."/>
            <person name="Feau N."/>
            <person name="Henrissat B."/>
            <person name="Schoch C.L."/>
            <person name="Horwitz B.A."/>
            <person name="Barry K.W."/>
            <person name="Condon B.J."/>
            <person name="Copeland A.C."/>
            <person name="Dhillon B."/>
            <person name="Glaser F."/>
            <person name="Hesse C.N."/>
            <person name="Kosti I."/>
            <person name="LaButti K."/>
            <person name="Lindquist E.A."/>
            <person name="Lucas S."/>
            <person name="Salamov A.A."/>
            <person name="Bradshaw R.E."/>
            <person name="Ciuffetti L."/>
            <person name="Hamelin R.C."/>
            <person name="Kema G.H.J."/>
            <person name="Lawrence C."/>
            <person name="Scott J.A."/>
            <person name="Spatafora J.W."/>
            <person name="Turgeon B.G."/>
            <person name="de Wit P.J.G.M."/>
            <person name="Zhong S."/>
            <person name="Goodwin S.B."/>
            <person name="Grigoriev I.V."/>
        </authorList>
    </citation>
    <scope>NUCLEOTIDE SEQUENCE [LARGE SCALE GENOMIC DNA]</scope>
    <source>
        <strain evidence="8">NZE10 / CBS 128990</strain>
    </source>
</reference>